<organism evidence="2 3">
    <name type="scientific">Araneus ventricosus</name>
    <name type="common">Orbweaver spider</name>
    <name type="synonym">Epeira ventricosa</name>
    <dbReference type="NCBI Taxonomy" id="182803"/>
    <lineage>
        <taxon>Eukaryota</taxon>
        <taxon>Metazoa</taxon>
        <taxon>Ecdysozoa</taxon>
        <taxon>Arthropoda</taxon>
        <taxon>Chelicerata</taxon>
        <taxon>Arachnida</taxon>
        <taxon>Araneae</taxon>
        <taxon>Araneomorphae</taxon>
        <taxon>Entelegynae</taxon>
        <taxon>Araneoidea</taxon>
        <taxon>Araneidae</taxon>
        <taxon>Araneus</taxon>
    </lineage>
</organism>
<feature type="compositionally biased region" description="Polar residues" evidence="1">
    <location>
        <begin position="132"/>
        <end position="141"/>
    </location>
</feature>
<sequence>MVTCPFCLHDVVTGEKLLLQELFPVLEYKSVAGRNMRVTVRMVKHLPAPKPLHVEVAQQCQPDTSHVFCFDHQLFQLLKGLSQNIISPVTTTYRQNGPMSILSARRRHSGNAASSGTFSGPTTDFSRGKQDQGYSQDGQTPPSSPRTAAAVIVCPAPGEHCRGATVPT</sequence>
<reference evidence="2 3" key="1">
    <citation type="journal article" date="2019" name="Sci. Rep.">
        <title>Orb-weaving spider Araneus ventricosus genome elucidates the spidroin gene catalogue.</title>
        <authorList>
            <person name="Kono N."/>
            <person name="Nakamura H."/>
            <person name="Ohtoshi R."/>
            <person name="Moran D.A.P."/>
            <person name="Shinohara A."/>
            <person name="Yoshida Y."/>
            <person name="Fujiwara M."/>
            <person name="Mori M."/>
            <person name="Tomita M."/>
            <person name="Arakawa K."/>
        </authorList>
    </citation>
    <scope>NUCLEOTIDE SEQUENCE [LARGE SCALE GENOMIC DNA]</scope>
</reference>
<keyword evidence="3" id="KW-1185">Reference proteome</keyword>
<evidence type="ECO:0000313" key="2">
    <source>
        <dbReference type="EMBL" id="GBM97356.1"/>
    </source>
</evidence>
<dbReference type="AlphaFoldDB" id="A0A4Y2K723"/>
<comment type="caution">
    <text evidence="2">The sequence shown here is derived from an EMBL/GenBank/DDBJ whole genome shotgun (WGS) entry which is preliminary data.</text>
</comment>
<proteinExistence type="predicted"/>
<gene>
    <name evidence="2" type="ORF">AVEN_264681_1</name>
</gene>
<evidence type="ECO:0000256" key="1">
    <source>
        <dbReference type="SAM" id="MobiDB-lite"/>
    </source>
</evidence>
<evidence type="ECO:0000313" key="3">
    <source>
        <dbReference type="Proteomes" id="UP000499080"/>
    </source>
</evidence>
<name>A0A4Y2K723_ARAVE</name>
<feature type="compositionally biased region" description="Polar residues" evidence="1">
    <location>
        <begin position="111"/>
        <end position="125"/>
    </location>
</feature>
<dbReference type="Proteomes" id="UP000499080">
    <property type="component" value="Unassembled WGS sequence"/>
</dbReference>
<protein>
    <submittedName>
        <fullName evidence="2">Uncharacterized protein</fullName>
    </submittedName>
</protein>
<dbReference type="EMBL" id="BGPR01004225">
    <property type="protein sequence ID" value="GBM97356.1"/>
    <property type="molecule type" value="Genomic_DNA"/>
</dbReference>
<feature type="region of interest" description="Disordered" evidence="1">
    <location>
        <begin position="106"/>
        <end position="147"/>
    </location>
</feature>
<accession>A0A4Y2K723</accession>